<dbReference type="Proteomes" id="UP001642483">
    <property type="component" value="Unassembled WGS sequence"/>
</dbReference>
<sequence>MMLLIQVALILRSKRERFIHRYHDPGARFYEKLAVLLFKTYRKIFNEAKRIFGKNLKTSVSNDSTFSILHEMLSRRVSSNIPIWIEDRDRSNVPSKLRVCANAHCCHGLRAQKIGAAHKKKIHLELKIE</sequence>
<evidence type="ECO:0000313" key="2">
    <source>
        <dbReference type="Proteomes" id="UP001642483"/>
    </source>
</evidence>
<protein>
    <submittedName>
        <fullName evidence="1">Uncharacterized protein</fullName>
    </submittedName>
</protein>
<name>A0ABP0G2D3_CLALP</name>
<evidence type="ECO:0000313" key="1">
    <source>
        <dbReference type="EMBL" id="CAK8686003.1"/>
    </source>
</evidence>
<gene>
    <name evidence="1" type="ORF">CVLEPA_LOCUS17922</name>
</gene>
<dbReference type="EMBL" id="CAWYQH010000101">
    <property type="protein sequence ID" value="CAK8686003.1"/>
    <property type="molecule type" value="Genomic_DNA"/>
</dbReference>
<accession>A0ABP0G2D3</accession>
<reference evidence="1 2" key="1">
    <citation type="submission" date="2024-02" db="EMBL/GenBank/DDBJ databases">
        <authorList>
            <person name="Daric V."/>
            <person name="Darras S."/>
        </authorList>
    </citation>
    <scope>NUCLEOTIDE SEQUENCE [LARGE SCALE GENOMIC DNA]</scope>
</reference>
<proteinExistence type="predicted"/>
<organism evidence="1 2">
    <name type="scientific">Clavelina lepadiformis</name>
    <name type="common">Light-bulb sea squirt</name>
    <name type="synonym">Ascidia lepadiformis</name>
    <dbReference type="NCBI Taxonomy" id="159417"/>
    <lineage>
        <taxon>Eukaryota</taxon>
        <taxon>Metazoa</taxon>
        <taxon>Chordata</taxon>
        <taxon>Tunicata</taxon>
        <taxon>Ascidiacea</taxon>
        <taxon>Aplousobranchia</taxon>
        <taxon>Clavelinidae</taxon>
        <taxon>Clavelina</taxon>
    </lineage>
</organism>
<comment type="caution">
    <text evidence="1">The sequence shown here is derived from an EMBL/GenBank/DDBJ whole genome shotgun (WGS) entry which is preliminary data.</text>
</comment>
<keyword evidence="2" id="KW-1185">Reference proteome</keyword>